<dbReference type="EMBL" id="MLQQ01000021">
    <property type="protein sequence ID" value="OIJ12309.1"/>
    <property type="molecule type" value="Genomic_DNA"/>
</dbReference>
<name>A0A1S2LIG0_9BACI</name>
<accession>A0A1S2LIG0</accession>
<dbReference type="PANTHER" id="PTHR43155:SF2">
    <property type="entry name" value="CYCLIC DI-GMP PHOSPHODIESTERASE PA4108"/>
    <property type="match status" value="1"/>
</dbReference>
<evidence type="ECO:0000259" key="1">
    <source>
        <dbReference type="PROSITE" id="PS51832"/>
    </source>
</evidence>
<dbReference type="AlphaFoldDB" id="A0A1S2LIG0"/>
<evidence type="ECO:0000313" key="3">
    <source>
        <dbReference type="Proteomes" id="UP000180098"/>
    </source>
</evidence>
<dbReference type="Gene3D" id="1.10.3210.10">
    <property type="entry name" value="Hypothetical protein af1432"/>
    <property type="match status" value="1"/>
</dbReference>
<feature type="domain" description="HD-GYP" evidence="1">
    <location>
        <begin position="68"/>
        <end position="286"/>
    </location>
</feature>
<dbReference type="PANTHER" id="PTHR43155">
    <property type="entry name" value="CYCLIC DI-GMP PHOSPHODIESTERASE PA4108-RELATED"/>
    <property type="match status" value="1"/>
</dbReference>
<evidence type="ECO:0000313" key="2">
    <source>
        <dbReference type="EMBL" id="OIJ12309.1"/>
    </source>
</evidence>
<dbReference type="OrthoDB" id="9759601at2"/>
<dbReference type="CDD" id="cd00077">
    <property type="entry name" value="HDc"/>
    <property type="match status" value="1"/>
</dbReference>
<sequence length="333" mass="37157">MRMIGIDEYDKNTMQLAEPIYDFKKRVLLASGSTIHPKYMEKLKEIGIRSLIIEDAKSAGITLDEMIDMPTWIDAIAVVEKAFDQVKAGKELPLIELQQTVKKLIGEVSARKAIVLIPTSTIADNLAQYAHAVNVALISLQIGIKLKFDQLKLNGLGLGCLLHDIGKAVTDDHALHPEKGFQLLKSNRELSLLVTHIAFQHHESFDGSGFPRGIKGNDILDYAQVCSVANDYENMISKEEVQPHEALERIMALSEKKYSHSAVLSFTNGIISYPPGTHVRLNNGLLGIVTRIESHLHRPIVKVQGINKELDLSEQSTMFIEKVYNDDLVENRD</sequence>
<dbReference type="SMART" id="SM00471">
    <property type="entry name" value="HDc"/>
    <property type="match status" value="1"/>
</dbReference>
<dbReference type="SUPFAM" id="SSF109604">
    <property type="entry name" value="HD-domain/PDEase-like"/>
    <property type="match status" value="1"/>
</dbReference>
<protein>
    <submittedName>
        <fullName evidence="2">C-di-GMP phosphodiesterase</fullName>
    </submittedName>
</protein>
<dbReference type="PROSITE" id="PS51832">
    <property type="entry name" value="HD_GYP"/>
    <property type="match status" value="1"/>
</dbReference>
<dbReference type="Pfam" id="PF01966">
    <property type="entry name" value="HD"/>
    <property type="match status" value="1"/>
</dbReference>
<organism evidence="2 3">
    <name type="scientific">Anaerobacillus arseniciselenatis</name>
    <dbReference type="NCBI Taxonomy" id="85682"/>
    <lineage>
        <taxon>Bacteria</taxon>
        <taxon>Bacillati</taxon>
        <taxon>Bacillota</taxon>
        <taxon>Bacilli</taxon>
        <taxon>Bacillales</taxon>
        <taxon>Bacillaceae</taxon>
        <taxon>Anaerobacillus</taxon>
    </lineage>
</organism>
<dbReference type="InterPro" id="IPR003607">
    <property type="entry name" value="HD/PDEase_dom"/>
</dbReference>
<keyword evidence="3" id="KW-1185">Reference proteome</keyword>
<gene>
    <name evidence="2" type="ORF">BKP35_10930</name>
</gene>
<dbReference type="RefSeq" id="WP_071313388.1">
    <property type="nucleotide sequence ID" value="NZ_MLQQ01000021.1"/>
</dbReference>
<dbReference type="InterPro" id="IPR006674">
    <property type="entry name" value="HD_domain"/>
</dbReference>
<dbReference type="InterPro" id="IPR037522">
    <property type="entry name" value="HD_GYP_dom"/>
</dbReference>
<reference evidence="2 3" key="1">
    <citation type="submission" date="2016-10" db="EMBL/GenBank/DDBJ databases">
        <title>Draft genome sequences of four alkaliphilic bacteria belonging to the Anaerobacillus genus.</title>
        <authorList>
            <person name="Bassil N.M."/>
            <person name="Lloyd J.R."/>
        </authorList>
    </citation>
    <scope>NUCLEOTIDE SEQUENCE [LARGE SCALE GENOMIC DNA]</scope>
    <source>
        <strain evidence="2 3">DSM 15340</strain>
    </source>
</reference>
<comment type="caution">
    <text evidence="2">The sequence shown here is derived from an EMBL/GenBank/DDBJ whole genome shotgun (WGS) entry which is preliminary data.</text>
</comment>
<dbReference type="Proteomes" id="UP000180098">
    <property type="component" value="Unassembled WGS sequence"/>
</dbReference>
<proteinExistence type="predicted"/>